<evidence type="ECO:0000313" key="2">
    <source>
        <dbReference type="Proteomes" id="UP000182264"/>
    </source>
</evidence>
<dbReference type="EMBL" id="CP015518">
    <property type="protein sequence ID" value="APG23998.1"/>
    <property type="molecule type" value="Genomic_DNA"/>
</dbReference>
<evidence type="ECO:0000313" key="1">
    <source>
        <dbReference type="EMBL" id="APG23998.1"/>
    </source>
</evidence>
<sequence length="105" mass="12315">MITDIPEELAQDPWFKIVDFLQQNWAVVLEREDDVLVVFYDDTCGVFDKMPFPTSDKAEQALRRNGFSKFLEDKRAQEFIGLPRGEFAERSHPNGKIYSSGRFWH</sequence>
<gene>
    <name evidence="1" type="ORF">A7E75_02400</name>
</gene>
<proteinExistence type="predicted"/>
<dbReference type="Proteomes" id="UP000182264">
    <property type="component" value="Chromosome"/>
</dbReference>
<dbReference type="OrthoDB" id="8891154at2"/>
<name>A0A1L3GE84_SYNAC</name>
<dbReference type="KEGG" id="pace:A6070_11020"/>
<organism evidence="1 2">
    <name type="scientific">Syntrophotalea acetylenica</name>
    <name type="common">Pelobacter acetylenicus</name>
    <dbReference type="NCBI Taxonomy" id="29542"/>
    <lineage>
        <taxon>Bacteria</taxon>
        <taxon>Pseudomonadati</taxon>
        <taxon>Thermodesulfobacteriota</taxon>
        <taxon>Desulfuromonadia</taxon>
        <taxon>Desulfuromonadales</taxon>
        <taxon>Syntrophotaleaceae</taxon>
        <taxon>Syntrophotalea</taxon>
    </lineage>
</organism>
<dbReference type="RefSeq" id="WP_072285815.1">
    <property type="nucleotide sequence ID" value="NZ_CP015455.1"/>
</dbReference>
<protein>
    <submittedName>
        <fullName evidence="1">Uncharacterized protein</fullName>
    </submittedName>
</protein>
<accession>A0A1L3GE84</accession>
<keyword evidence="2" id="KW-1185">Reference proteome</keyword>
<reference evidence="1 2" key="1">
    <citation type="journal article" date="2017" name="Genome Announc.">
        <title>Complete Genome Sequences of Two Acetylene-Fermenting Pelobacter acetylenicus Strains.</title>
        <authorList>
            <person name="Sutton J.M."/>
            <person name="Baesman S.M."/>
            <person name="Fierst J.L."/>
            <person name="Poret-Peterson A.T."/>
            <person name="Oremland R.S."/>
            <person name="Dunlap D.S."/>
            <person name="Akob D.M."/>
        </authorList>
    </citation>
    <scope>NUCLEOTIDE SEQUENCE [LARGE SCALE GENOMIC DNA]</scope>
    <source>
        <strain evidence="1 2">DSM 3247</strain>
    </source>
</reference>
<dbReference type="AlphaFoldDB" id="A0A1L3GE84"/>